<evidence type="ECO:0000313" key="3">
    <source>
        <dbReference type="Proteomes" id="UP001138500"/>
    </source>
</evidence>
<dbReference type="AlphaFoldDB" id="A0A9W7SUC7"/>
<protein>
    <submittedName>
        <fullName evidence="2">Uncharacterized protein</fullName>
    </submittedName>
</protein>
<dbReference type="Proteomes" id="UP001138500">
    <property type="component" value="Unassembled WGS sequence"/>
</dbReference>
<reference evidence="2 3" key="1">
    <citation type="journal article" date="2018" name="IMA Fungus">
        <title>IMA Genome-F 10: Nine draft genome sequences of Claviceps purpurea s.lat., including C. arundinis, C. humidiphila, and C. cf. spartinae, pseudomolecules for the pitch canker pathogen Fusarium circinatum, draft genome of Davidsoniella eucalypti, Grosmannia galeiformis, Quambalaria eucalypti, and Teratosphaeria destructans.</title>
        <authorList>
            <person name="Wingfield B.D."/>
            <person name="Liu M."/>
            <person name="Nguyen H.D."/>
            <person name="Lane F.A."/>
            <person name="Morgan S.W."/>
            <person name="De Vos L."/>
            <person name="Wilken P.M."/>
            <person name="Duong T.A."/>
            <person name="Aylward J."/>
            <person name="Coetzee M.P."/>
            <person name="Dadej K."/>
            <person name="De Beer Z.W."/>
            <person name="Findlay W."/>
            <person name="Havenga M."/>
            <person name="Kolarik M."/>
            <person name="Menzies J.G."/>
            <person name="Naidoo K."/>
            <person name="Pochopski O."/>
            <person name="Shoukouhi P."/>
            <person name="Santana Q.C."/>
            <person name="Seifert K.A."/>
            <person name="Soal N."/>
            <person name="Steenkamp E.T."/>
            <person name="Tatham C.T."/>
            <person name="van der Nest M.A."/>
            <person name="Wingfield M.J."/>
        </authorList>
    </citation>
    <scope>NUCLEOTIDE SEQUENCE [LARGE SCALE GENOMIC DNA]</scope>
    <source>
        <strain evidence="2">CMW44962</strain>
    </source>
</reference>
<organism evidence="2 3">
    <name type="scientific">Teratosphaeria destructans</name>
    <dbReference type="NCBI Taxonomy" id="418781"/>
    <lineage>
        <taxon>Eukaryota</taxon>
        <taxon>Fungi</taxon>
        <taxon>Dikarya</taxon>
        <taxon>Ascomycota</taxon>
        <taxon>Pezizomycotina</taxon>
        <taxon>Dothideomycetes</taxon>
        <taxon>Dothideomycetidae</taxon>
        <taxon>Mycosphaerellales</taxon>
        <taxon>Teratosphaeriaceae</taxon>
        <taxon>Teratosphaeria</taxon>
    </lineage>
</organism>
<proteinExistence type="predicted"/>
<keyword evidence="1" id="KW-0732">Signal</keyword>
<name>A0A9W7SUC7_9PEZI</name>
<reference evidence="2 3" key="2">
    <citation type="journal article" date="2021" name="Curr. Genet.">
        <title>Genetic response to nitrogen starvation in the aggressive Eucalyptus foliar pathogen Teratosphaeria destructans.</title>
        <authorList>
            <person name="Havenga M."/>
            <person name="Wingfield B.D."/>
            <person name="Wingfield M.J."/>
            <person name="Dreyer L.L."/>
            <person name="Roets F."/>
            <person name="Aylward J."/>
        </authorList>
    </citation>
    <scope>NUCLEOTIDE SEQUENCE [LARGE SCALE GENOMIC DNA]</scope>
    <source>
        <strain evidence="2">CMW44962</strain>
    </source>
</reference>
<gene>
    <name evidence="2" type="ORF">Tdes44962_MAKER02264</name>
</gene>
<sequence length="69" mass="7435">MGLSRLPTLVFAFASLVSVATCTGSLSPGESLLKYYGVDTRTYKCNGRPNCDFAVRVDSIDDKAQVQNS</sequence>
<dbReference type="EMBL" id="RIBY02001334">
    <property type="protein sequence ID" value="KAH9829786.1"/>
    <property type="molecule type" value="Genomic_DNA"/>
</dbReference>
<feature type="chain" id="PRO_5040799785" evidence="1">
    <location>
        <begin position="23"/>
        <end position="69"/>
    </location>
</feature>
<feature type="signal peptide" evidence="1">
    <location>
        <begin position="1"/>
        <end position="22"/>
    </location>
</feature>
<comment type="caution">
    <text evidence="2">The sequence shown here is derived from an EMBL/GenBank/DDBJ whole genome shotgun (WGS) entry which is preliminary data.</text>
</comment>
<accession>A0A9W7SUC7</accession>
<evidence type="ECO:0000313" key="2">
    <source>
        <dbReference type="EMBL" id="KAH9829786.1"/>
    </source>
</evidence>
<keyword evidence="3" id="KW-1185">Reference proteome</keyword>
<evidence type="ECO:0000256" key="1">
    <source>
        <dbReference type="SAM" id="SignalP"/>
    </source>
</evidence>